<dbReference type="PANTHER" id="PTHR46601">
    <property type="entry name" value="ULP_PROTEASE DOMAIN-CONTAINING PROTEIN"/>
    <property type="match status" value="1"/>
</dbReference>
<evidence type="ECO:0000313" key="1">
    <source>
        <dbReference type="EMBL" id="JAT29306.1"/>
    </source>
</evidence>
<reference evidence="1" key="1">
    <citation type="submission" date="2015-11" db="EMBL/GenBank/DDBJ databases">
        <title>De novo transcriptome assembly of four potential Pierce s Disease insect vectors from Arizona vineyards.</title>
        <authorList>
            <person name="Tassone E.E."/>
        </authorList>
    </citation>
    <scope>NUCLEOTIDE SEQUENCE</scope>
</reference>
<feature type="non-terminal residue" evidence="1">
    <location>
        <position position="1"/>
    </location>
</feature>
<name>A0A1B6M040_9HEMI</name>
<accession>A0A1B6M040</accession>
<sequence>EHKSFCTLSECLRHDPAAIAAHLDCVLDKIKETLVPDLKKIHFVSDGPSTQYRNKTMFYLFSRHISERQKVEECTWNYCEAGHGKGAPDGVGGCLKRSADAFVARGIDIPNFYKLVTLLKDTTQIEILTVSEEDITKIDLILPDTEEFVTFKGTMKIHQITWSKRSPSLQARRLSCTTCKPEASCGHFGIGSIDVSSLNPPKKNSTYKQKKNSLLSCVF</sequence>
<dbReference type="PANTHER" id="PTHR46601:SF1">
    <property type="entry name" value="ADF-H DOMAIN-CONTAINING PROTEIN"/>
    <property type="match status" value="1"/>
</dbReference>
<gene>
    <name evidence="1" type="ORF">g.4732</name>
</gene>
<dbReference type="EMBL" id="GEBQ01010671">
    <property type="protein sequence ID" value="JAT29306.1"/>
    <property type="molecule type" value="Transcribed_RNA"/>
</dbReference>
<organism evidence="1">
    <name type="scientific">Graphocephala atropunctata</name>
    <dbReference type="NCBI Taxonomy" id="36148"/>
    <lineage>
        <taxon>Eukaryota</taxon>
        <taxon>Metazoa</taxon>
        <taxon>Ecdysozoa</taxon>
        <taxon>Arthropoda</taxon>
        <taxon>Hexapoda</taxon>
        <taxon>Insecta</taxon>
        <taxon>Pterygota</taxon>
        <taxon>Neoptera</taxon>
        <taxon>Paraneoptera</taxon>
        <taxon>Hemiptera</taxon>
        <taxon>Auchenorrhyncha</taxon>
        <taxon>Membracoidea</taxon>
        <taxon>Cicadellidae</taxon>
        <taxon>Cicadellinae</taxon>
        <taxon>Cicadellini</taxon>
        <taxon>Graphocephala</taxon>
    </lineage>
</organism>
<proteinExistence type="predicted"/>
<dbReference type="AlphaFoldDB" id="A0A1B6M040"/>
<protein>
    <submittedName>
        <fullName evidence="1">Uncharacterized protein</fullName>
    </submittedName>
</protein>